<feature type="transmembrane region" description="Helical" evidence="5">
    <location>
        <begin position="109"/>
        <end position="127"/>
    </location>
</feature>
<keyword evidence="8" id="KW-1185">Reference proteome</keyword>
<evidence type="ECO:0000313" key="8">
    <source>
        <dbReference type="Proteomes" id="UP000277766"/>
    </source>
</evidence>
<evidence type="ECO:0000256" key="1">
    <source>
        <dbReference type="ARBA" id="ARBA00004141"/>
    </source>
</evidence>
<comment type="caution">
    <text evidence="7">The sequence shown here is derived from an EMBL/GenBank/DDBJ whole genome shotgun (WGS) entry which is preliminary data.</text>
</comment>
<dbReference type="EMBL" id="RXPE01000005">
    <property type="protein sequence ID" value="RTR29076.1"/>
    <property type="molecule type" value="Genomic_DNA"/>
</dbReference>
<keyword evidence="4 5" id="KW-0472">Membrane</keyword>
<dbReference type="PANTHER" id="PTHR37422">
    <property type="entry name" value="TEICHURONIC ACID BIOSYNTHESIS PROTEIN TUAE"/>
    <property type="match status" value="1"/>
</dbReference>
<feature type="transmembrane region" description="Helical" evidence="5">
    <location>
        <begin position="6"/>
        <end position="37"/>
    </location>
</feature>
<reference evidence="7 8" key="1">
    <citation type="submission" date="2018-12" db="EMBL/GenBank/DDBJ databases">
        <title>Deinococcus radiophilus ATCC 27603 genome sequencing and assembly.</title>
        <authorList>
            <person name="Maclea K.S."/>
            <person name="Maynard C.R."/>
        </authorList>
    </citation>
    <scope>NUCLEOTIDE SEQUENCE [LARGE SCALE GENOMIC DNA]</scope>
    <source>
        <strain evidence="7 8">ATCC 27603</strain>
    </source>
</reference>
<dbReference type="OrthoDB" id="8576060at2"/>
<feature type="transmembrane region" description="Helical" evidence="5">
    <location>
        <begin position="290"/>
        <end position="310"/>
    </location>
</feature>
<dbReference type="InterPro" id="IPR051533">
    <property type="entry name" value="WaaL-like"/>
</dbReference>
<dbReference type="RefSeq" id="WP_126351530.1">
    <property type="nucleotide sequence ID" value="NZ_RXPE01000005.1"/>
</dbReference>
<feature type="transmembrane region" description="Helical" evidence="5">
    <location>
        <begin position="202"/>
        <end position="221"/>
    </location>
</feature>
<evidence type="ECO:0000256" key="5">
    <source>
        <dbReference type="SAM" id="Phobius"/>
    </source>
</evidence>
<keyword evidence="2 5" id="KW-0812">Transmembrane</keyword>
<evidence type="ECO:0000256" key="3">
    <source>
        <dbReference type="ARBA" id="ARBA00022989"/>
    </source>
</evidence>
<dbReference type="InterPro" id="IPR007016">
    <property type="entry name" value="O-antigen_ligase-rel_domated"/>
</dbReference>
<accession>A0A431W121</accession>
<evidence type="ECO:0000256" key="4">
    <source>
        <dbReference type="ARBA" id="ARBA00023136"/>
    </source>
</evidence>
<feature type="transmembrane region" description="Helical" evidence="5">
    <location>
        <begin position="139"/>
        <end position="156"/>
    </location>
</feature>
<sequence length="356" mass="39337">MFGQALALILYIAAQGISFALGGAAVISASVIGGVALQTLITSGNRLFGGMRRLRRDYVGLLVMLTMLILGGYLQTTNVPYADYKITWFGLAVVMGTLAALRGVNSKEMLLAMVGVNGLLLLQYLSVFGSRDWILIGETYQYLSLIAGFCAVYWLNRTDKLTWWGAALAALNIFVLLNSGSRTPLLGVGAVLLYQSLFNRDARPLLLIAAASAIALTYVDYTEFRLFQRLSYLSEDTLDGSSLARLDFWQLTLDAPQTFFSSLFGHGTGMWPANILSSDEGYPHNIFLEFFYEHGLLGLLVMGYVTYLLLSARNSVFKYLGLYFLVFLQLSGGLESMRWFMLFFALALHHTGENEA</sequence>
<feature type="transmembrane region" description="Helical" evidence="5">
    <location>
        <begin position="316"/>
        <end position="334"/>
    </location>
</feature>
<dbReference type="Pfam" id="PF04932">
    <property type="entry name" value="Wzy_C"/>
    <property type="match status" value="1"/>
</dbReference>
<proteinExistence type="predicted"/>
<gene>
    <name evidence="7" type="ORF">EJ104_04320</name>
</gene>
<feature type="transmembrane region" description="Helical" evidence="5">
    <location>
        <begin position="58"/>
        <end position="74"/>
    </location>
</feature>
<organism evidence="7 8">
    <name type="scientific">Deinococcus radiophilus</name>
    <dbReference type="NCBI Taxonomy" id="32062"/>
    <lineage>
        <taxon>Bacteria</taxon>
        <taxon>Thermotogati</taxon>
        <taxon>Deinococcota</taxon>
        <taxon>Deinococci</taxon>
        <taxon>Deinococcales</taxon>
        <taxon>Deinococcaceae</taxon>
        <taxon>Deinococcus</taxon>
    </lineage>
</organism>
<dbReference type="Proteomes" id="UP000277766">
    <property type="component" value="Unassembled WGS sequence"/>
</dbReference>
<feature type="domain" description="O-antigen ligase-related" evidence="6">
    <location>
        <begin position="168"/>
        <end position="301"/>
    </location>
</feature>
<dbReference type="PANTHER" id="PTHR37422:SF13">
    <property type="entry name" value="LIPOPOLYSACCHARIDE BIOSYNTHESIS PROTEIN PA4999-RELATED"/>
    <property type="match status" value="1"/>
</dbReference>
<comment type="subcellular location">
    <subcellularLocation>
        <location evidence="1">Membrane</location>
        <topology evidence="1">Multi-pass membrane protein</topology>
    </subcellularLocation>
</comment>
<dbReference type="GO" id="GO:0016020">
    <property type="term" value="C:membrane"/>
    <property type="evidence" value="ECO:0007669"/>
    <property type="project" value="UniProtKB-SubCell"/>
</dbReference>
<protein>
    <submittedName>
        <fullName evidence="7">O-antigen ligase domain-containing protein</fullName>
    </submittedName>
</protein>
<evidence type="ECO:0000259" key="6">
    <source>
        <dbReference type="Pfam" id="PF04932"/>
    </source>
</evidence>
<feature type="transmembrane region" description="Helical" evidence="5">
    <location>
        <begin position="86"/>
        <end position="104"/>
    </location>
</feature>
<name>A0A431W121_9DEIO</name>
<dbReference type="AlphaFoldDB" id="A0A431W121"/>
<evidence type="ECO:0000256" key="2">
    <source>
        <dbReference type="ARBA" id="ARBA00022692"/>
    </source>
</evidence>
<dbReference type="GO" id="GO:0016874">
    <property type="term" value="F:ligase activity"/>
    <property type="evidence" value="ECO:0007669"/>
    <property type="project" value="UniProtKB-KW"/>
</dbReference>
<keyword evidence="3 5" id="KW-1133">Transmembrane helix</keyword>
<evidence type="ECO:0000313" key="7">
    <source>
        <dbReference type="EMBL" id="RTR29076.1"/>
    </source>
</evidence>
<keyword evidence="7" id="KW-0436">Ligase</keyword>